<feature type="transmembrane region" description="Helical" evidence="1">
    <location>
        <begin position="101"/>
        <end position="121"/>
    </location>
</feature>
<keyword evidence="1" id="KW-0472">Membrane</keyword>
<keyword evidence="1" id="KW-1133">Transmembrane helix</keyword>
<accession>A0A1H7GAL5</accession>
<sequence length="146" mass="14990">MLSSDARILRGCALVATPVGILAVVLSTVLAGSKGLIGALVALAVVAVVFAGGFAALMRLSKDRPQLVLTGGLLVYAVQMLIAGVFIVVFKHTTFFNGKAFGFSLLATLLAWVGAQVWFTLKSKTLYVDPSAGPEPGDKPGGKAGT</sequence>
<feature type="transmembrane region" description="Helical" evidence="1">
    <location>
        <begin position="37"/>
        <end position="60"/>
    </location>
</feature>
<dbReference type="OrthoDB" id="3542908at2"/>
<protein>
    <submittedName>
        <fullName evidence="2">ATP synthase protein I</fullName>
    </submittedName>
</protein>
<evidence type="ECO:0000313" key="3">
    <source>
        <dbReference type="Proteomes" id="UP000183015"/>
    </source>
</evidence>
<evidence type="ECO:0000256" key="1">
    <source>
        <dbReference type="SAM" id="Phobius"/>
    </source>
</evidence>
<reference evidence="3" key="1">
    <citation type="submission" date="2016-10" db="EMBL/GenBank/DDBJ databases">
        <authorList>
            <person name="Varghese N."/>
        </authorList>
    </citation>
    <scope>NUCLEOTIDE SEQUENCE [LARGE SCALE GENOMIC DNA]</scope>
    <source>
        <strain evidence="3">DSM 45096 / BCRC 16803 / CGMCC 4.1857 / CIP 109030 / JCM 12277 / KCTC 19219 / NBRC 100920 / 33214</strain>
    </source>
</reference>
<keyword evidence="3" id="KW-1185">Reference proteome</keyword>
<dbReference type="eggNOG" id="ENOG5032DKN">
    <property type="taxonomic scope" value="Bacteria"/>
</dbReference>
<name>A0A1H7GAL5_STRJI</name>
<organism evidence="2 3">
    <name type="scientific">Streptacidiphilus jiangxiensis</name>
    <dbReference type="NCBI Taxonomy" id="235985"/>
    <lineage>
        <taxon>Bacteria</taxon>
        <taxon>Bacillati</taxon>
        <taxon>Actinomycetota</taxon>
        <taxon>Actinomycetes</taxon>
        <taxon>Kitasatosporales</taxon>
        <taxon>Streptomycetaceae</taxon>
        <taxon>Streptacidiphilus</taxon>
    </lineage>
</organism>
<evidence type="ECO:0000313" key="2">
    <source>
        <dbReference type="EMBL" id="SEK33852.1"/>
    </source>
</evidence>
<feature type="transmembrane region" description="Helical" evidence="1">
    <location>
        <begin position="67"/>
        <end position="89"/>
    </location>
</feature>
<proteinExistence type="predicted"/>
<feature type="transmembrane region" description="Helical" evidence="1">
    <location>
        <begin position="12"/>
        <end position="31"/>
    </location>
</feature>
<keyword evidence="1" id="KW-0812">Transmembrane</keyword>
<dbReference type="RefSeq" id="WP_042456795.1">
    <property type="nucleotide sequence ID" value="NZ_BBPN01000044.1"/>
</dbReference>
<dbReference type="Proteomes" id="UP000183015">
    <property type="component" value="Unassembled WGS sequence"/>
</dbReference>
<gene>
    <name evidence="2" type="ORF">SAMN05414137_101569</name>
</gene>
<dbReference type="EMBL" id="FOAZ01000001">
    <property type="protein sequence ID" value="SEK33852.1"/>
    <property type="molecule type" value="Genomic_DNA"/>
</dbReference>
<dbReference type="STRING" id="235985.SAMN05414137_101569"/>
<dbReference type="AlphaFoldDB" id="A0A1H7GAL5"/>